<dbReference type="GO" id="GO:0005829">
    <property type="term" value="C:cytosol"/>
    <property type="evidence" value="ECO:0007669"/>
    <property type="project" value="TreeGrafter"/>
</dbReference>
<evidence type="ECO:0000313" key="6">
    <source>
        <dbReference type="EMBL" id="RSH91290.1"/>
    </source>
</evidence>
<dbReference type="PANTHER" id="PTHR23346">
    <property type="entry name" value="TRANSLATIONAL ACTIVATOR GCN1-RELATED"/>
    <property type="match status" value="1"/>
</dbReference>
<dbReference type="SMART" id="SM01349">
    <property type="entry name" value="TOG"/>
    <property type="match status" value="2"/>
</dbReference>
<dbReference type="Proteomes" id="UP000279259">
    <property type="component" value="Unassembled WGS sequence"/>
</dbReference>
<dbReference type="EMBL" id="RSCD01000008">
    <property type="protein sequence ID" value="RSH91290.1"/>
    <property type="molecule type" value="Genomic_DNA"/>
</dbReference>
<proteinExistence type="inferred from homology"/>
<dbReference type="Pfam" id="PF24916">
    <property type="entry name" value="HEAT_GCN1_fung"/>
    <property type="match status" value="1"/>
</dbReference>
<comment type="caution">
    <text evidence="6">The sequence shown here is derived from an EMBL/GenBank/DDBJ whole genome shotgun (WGS) entry which is preliminary data.</text>
</comment>
<keyword evidence="7" id="KW-1185">Reference proteome</keyword>
<dbReference type="InterPro" id="IPR034085">
    <property type="entry name" value="TOG"/>
</dbReference>
<dbReference type="InterPro" id="IPR016024">
    <property type="entry name" value="ARM-type_fold"/>
</dbReference>
<dbReference type="InterPro" id="IPR011989">
    <property type="entry name" value="ARM-like"/>
</dbReference>
<feature type="domain" description="TOG" evidence="5">
    <location>
        <begin position="1760"/>
        <end position="1989"/>
    </location>
</feature>
<dbReference type="Pfam" id="PF23271">
    <property type="entry name" value="HEAT_GCN1"/>
    <property type="match status" value="1"/>
</dbReference>
<dbReference type="InterPro" id="IPR057546">
    <property type="entry name" value="HEAT_GCN1"/>
</dbReference>
<dbReference type="Pfam" id="PF25757">
    <property type="entry name" value="TPR_DNAAF5"/>
    <property type="match status" value="1"/>
</dbReference>
<organism evidence="6 7">
    <name type="scientific">Saitozyma podzolica</name>
    <dbReference type="NCBI Taxonomy" id="1890683"/>
    <lineage>
        <taxon>Eukaryota</taxon>
        <taxon>Fungi</taxon>
        <taxon>Dikarya</taxon>
        <taxon>Basidiomycota</taxon>
        <taxon>Agaricomycotina</taxon>
        <taxon>Tremellomycetes</taxon>
        <taxon>Tremellales</taxon>
        <taxon>Trimorphomycetaceae</taxon>
        <taxon>Saitozyma</taxon>
    </lineage>
</organism>
<feature type="repeat" description="HEAT" evidence="3">
    <location>
        <begin position="1619"/>
        <end position="1656"/>
    </location>
</feature>
<dbReference type="Pfam" id="PF12074">
    <property type="entry name" value="Gcn1_N"/>
    <property type="match status" value="1"/>
</dbReference>
<dbReference type="InterPro" id="IPR021133">
    <property type="entry name" value="HEAT_type_2"/>
</dbReference>
<dbReference type="STRING" id="1890683.A0A427YJM9"/>
<keyword evidence="2" id="KW-0677">Repeat</keyword>
<dbReference type="GO" id="GO:0034198">
    <property type="term" value="P:cellular response to amino acid starvation"/>
    <property type="evidence" value="ECO:0007669"/>
    <property type="project" value="TreeGrafter"/>
</dbReference>
<dbReference type="OrthoDB" id="5148094at2759"/>
<dbReference type="GO" id="GO:0006417">
    <property type="term" value="P:regulation of translation"/>
    <property type="evidence" value="ECO:0007669"/>
    <property type="project" value="TreeGrafter"/>
</dbReference>
<feature type="domain" description="TOG" evidence="5">
    <location>
        <begin position="1455"/>
        <end position="1678"/>
    </location>
</feature>
<evidence type="ECO:0000256" key="2">
    <source>
        <dbReference type="ARBA" id="ARBA00022737"/>
    </source>
</evidence>
<dbReference type="Pfam" id="PF24987">
    <property type="entry name" value="HEAT_EF3_N"/>
    <property type="match status" value="2"/>
</dbReference>
<protein>
    <submittedName>
        <fullName evidence="6">Translational activator of GCN4</fullName>
    </submittedName>
</protein>
<accession>A0A427YJM9</accession>
<name>A0A427YJM9_9TREE</name>
<feature type="repeat" description="HEAT" evidence="3">
    <location>
        <begin position="1738"/>
        <end position="1776"/>
    </location>
</feature>
<gene>
    <name evidence="6" type="primary">GCN1</name>
    <name evidence="6" type="ORF">EHS25_009589</name>
</gene>
<sequence>MPSSAKVGSWLENSDRGAGAQAEAYDSSSGSSDSDSDDTPVRTSRPIRRDIQDVDESEDEDEEEQDEGAEAMEDIDWEKVLPKLRKSVVDPSNVRRRAFLSRYLQVSSDFPPADQVPAIISHLLSTLPLLASTEQVDDVVGVLMALVRRDEQLPEGQGKLKLGDKLVKWVTMESEQAAGPSRSVTISAFVPYLSTILGLLSTFKATRAPLDKLASSKEFQDLLTSLAYVIDAIESKDPKGKESGKSDRLRRKADIRLWRVLRELRDVLPNILHSLLTKSVAQPARLAVLISHVVGVSLRLKPRGKRREGSPELNGDDIDALITYYATNIIGSKTAVPPHISKAFIPVLPHIVTLDILSSKLVPAAERMLLRSPEIALEITADLISSCAFDISSLLPAKLVASTLSASKSSNAETRIKSITLMRAISARCEDEAVRAKVVNEILALPKTGKTSSPEHRAALFTMISGIVPSETVSVTVVDTLAPLIAKESNEPALIALSGALAHHLVFLLKTSAPISATTSSALTKELASSKLLTRRLVSDAVGEAFWSFGLDQAQLNLEAEKLLAALIPSLESNLQSASGNAPSNPQGFLEGYVPVALALGPLRQSESLKKLASHAAMQALVTVAPKPSFLLNERAYAKLPAGVDEKWFLRSLSGLVQSFGTKMPAEPVRLAIGNALLHLITSAKDSAVRQESLTVPGRLASKQPHVVSNIVRDAVLAWLRTQDAHRSAALTTVIEETNSSSSQAQKIGQLLHTIFSPAHKDERDVLAERAVDFLVPTHHPEMTEKAQISWISLVQGIGLDPADLLTERKEQVLEVLMDAAGAPPKVLMMAKDARLAEAAFRAITTLSFVAPAVYVDTFLEQIRGDLDPSALDFVGLEERGIWATPPDQLFVDVLSTKKDAVENKNRKDYATEKWEQEVRESLAKKKAAQPGAKLSKADQAAVAAQMAKEAEVRQKIADVQARLNRGIELVSALVSSNAEAVERHVGDMAEMMLQSVFGPGSFLVDQRAFGVFVSLSILASERLGENRRMLTAATLRASGAPLVPEDYLEEPVGDLVTRLLHQLRFIADQSALDSTTYTLVSMLLSTVVQAGGVGTESSQSEAAQEQLTLVVNIVTACVGEFQDDAYPRLRTIRDLLHIIAAHSKLAKDAASALTDLGAAIKDVATAEEIREMIAGTLSKDSNVRNAALQALQPVDLTDLDYSEELWIALHDSDEQNANLANHLWEDNGLDIPETYLSSLLKYLAHDSAAVRTSTALALADAAEHYPSQVEPTVVGLQELYLEKAKLLQPEYDRFGMVIPETVNRADPWESRVAIAMTLEKMAPLLPESLVAPIFDFLVNRQALGDRHGEVRRMMLNAGIAIVDTHGGKVVAELMKTFEDYLGKTSPSSESEDYIKEAVVILFGRLAGHLDSKDPRIPQVVDRLVDALNTPSELVQSAVADCLPPLVQGMGDEVEYLVDRLFSTLTTGAKYAARRGAAYGLAGVVKGRGLGLLKEFDLMDKLKEAAEDKSSYQSRQGAVFAFETLSSTLGKVFEPYVIEIIPLLLAAFGDSNTDVREATQDASKVIMSKISGHCVKLMLPNLLDALEEKQWRTKKGAIELLGAMAFCAPRQLSLSLPTIIPQLTGVINDSHAQVKSAANTSLKRFGEVLSNPEIKAIQSTLMKALADPTAKTNTALASLLKTSFEHYLDAPSLALVMPIIDRGLRQRSSETKRKAVQIVGNMASLTESRDLVPYLNELMPLVHDVLVDPVPEARATAAKSLGTLVERLGEANFPELVNQLITTLKSDTSGVDRQGAAQGLSEVLSGLGMERLEGMLPEIISSTASPKSYVREGFISLLVYLPATFGHRFAPHLGRVIPPILNGLADDSEYVREASMRAGKMIIANYSNKAIDLLLPELEKGMLDASWRIRQSSISLTGELLYRVTGISGKVELEEDEAPAHSADTARKALLEALGQERRDRVLATLYIVRQDSVGVVRQASIHIWKALVQNTPRTTREILPVLMQLIMSLLGSPEPEQQETASRTLGELCRKNGERIFGEIIPILQKAITSQDPRAKEGACLAFADVMAASNKDVMADHEDAIISAIRNALVDSEASVRAAAARTFDAMQHYIGPKAVDQTIPTLLEAMRNPGEASETALQALQEVMSVRANSVFPVLIPTLIAQPITAFNARALGALVRVAGTALNRRLDTVLGALVQALEKEKSEEVREELNLAIESLLASVEDSEGVHILEMLLIGWAKDPNPTRRTTALNVFATMCQVNSADTEEYRVDWIRILVSSFDDSSEDVVTAAWEALEQFVKTVDKDELEDLVVPLRRAIEGTGAPGKHVPGFSRPKGVQSIVPILLAGVLSGTQEQREQAALGVGDLVQRTSEAAIKPYIIQLTGPLIRVISGQAIAPQIKSAILLTLTVLLDEVPQLVRPFHPQLTRTFVKSASDPVALSVRSRAAAGLGALMKHQPRVDPLITELIGGVRAGDNDIAPSMVQALAAVCASAGKNIGPGAKASIVELVEEAFVAGRNENYNKAIGQVVAGLAKNDAENIRSIAETFLAAPTPPTPVVSTVILAVLEGAPDALLDLDIAEDVAVKVKASIGVDQSATARPAREAKELMRTLPRWEDDGKVQAVLK</sequence>
<evidence type="ECO:0000256" key="3">
    <source>
        <dbReference type="PROSITE-ProRule" id="PRU00103"/>
    </source>
</evidence>
<evidence type="ECO:0000256" key="4">
    <source>
        <dbReference type="SAM" id="MobiDB-lite"/>
    </source>
</evidence>
<dbReference type="PROSITE" id="PS50077">
    <property type="entry name" value="HEAT_REPEAT"/>
    <property type="match status" value="3"/>
</dbReference>
<dbReference type="Pfam" id="PF24984">
    <property type="entry name" value="HEAT_EF3_GNC1"/>
    <property type="match status" value="1"/>
</dbReference>
<feature type="repeat" description="HEAT" evidence="3">
    <location>
        <begin position="2083"/>
        <end position="2121"/>
    </location>
</feature>
<dbReference type="PANTHER" id="PTHR23346:SF7">
    <property type="entry name" value="STALLED RIBOSOME SENSOR GCN1"/>
    <property type="match status" value="1"/>
</dbReference>
<evidence type="ECO:0000313" key="7">
    <source>
        <dbReference type="Proteomes" id="UP000279259"/>
    </source>
</evidence>
<dbReference type="InterPro" id="IPR056809">
    <property type="entry name" value="HEAT_GCN1_fung"/>
</dbReference>
<feature type="region of interest" description="Disordered" evidence="4">
    <location>
        <begin position="1"/>
        <end position="74"/>
    </location>
</feature>
<dbReference type="Pfam" id="PF24993">
    <property type="entry name" value="GNC1_N"/>
    <property type="match status" value="1"/>
</dbReference>
<comment type="similarity">
    <text evidence="1">Belongs to the GCN1 family.</text>
</comment>
<dbReference type="Gene3D" id="1.25.10.10">
    <property type="entry name" value="Leucine-rich Repeat Variant"/>
    <property type="match status" value="7"/>
</dbReference>
<reference evidence="6 7" key="1">
    <citation type="submission" date="2018-11" db="EMBL/GenBank/DDBJ databases">
        <title>Genome sequence of Saitozyma podzolica DSM 27192.</title>
        <authorList>
            <person name="Aliyu H."/>
            <person name="Gorte O."/>
            <person name="Ochsenreither K."/>
        </authorList>
    </citation>
    <scope>NUCLEOTIDE SEQUENCE [LARGE SCALE GENOMIC DNA]</scope>
    <source>
        <strain evidence="6 7">DSM 27192</strain>
    </source>
</reference>
<dbReference type="GO" id="GO:0019887">
    <property type="term" value="F:protein kinase regulator activity"/>
    <property type="evidence" value="ECO:0007669"/>
    <property type="project" value="TreeGrafter"/>
</dbReference>
<dbReference type="InterPro" id="IPR022716">
    <property type="entry name" value="Gcn1_N"/>
</dbReference>
<evidence type="ECO:0000256" key="1">
    <source>
        <dbReference type="ARBA" id="ARBA00007366"/>
    </source>
</evidence>
<evidence type="ECO:0000259" key="5">
    <source>
        <dbReference type="SMART" id="SM01349"/>
    </source>
</evidence>
<dbReference type="InterPro" id="IPR057978">
    <property type="entry name" value="TPR_DAAF5"/>
</dbReference>
<dbReference type="SUPFAM" id="SSF48371">
    <property type="entry name" value="ARM repeat"/>
    <property type="match status" value="4"/>
</dbReference>
<feature type="compositionally biased region" description="Acidic residues" evidence="4">
    <location>
        <begin position="53"/>
        <end position="74"/>
    </location>
</feature>
<dbReference type="InterPro" id="IPR056810">
    <property type="entry name" value="GNC1-like_N"/>
</dbReference>